<dbReference type="InterPro" id="IPR002717">
    <property type="entry name" value="HAT_MYST-type"/>
</dbReference>
<evidence type="ECO:0000256" key="8">
    <source>
        <dbReference type="ARBA" id="ARBA00023242"/>
    </source>
</evidence>
<keyword evidence="6" id="KW-0805">Transcription regulation</keyword>
<organism evidence="11 12">
    <name type="scientific">Dreissena polymorpha</name>
    <name type="common">Zebra mussel</name>
    <name type="synonym">Mytilus polymorpha</name>
    <dbReference type="NCBI Taxonomy" id="45954"/>
    <lineage>
        <taxon>Eukaryota</taxon>
        <taxon>Metazoa</taxon>
        <taxon>Spiralia</taxon>
        <taxon>Lophotrochozoa</taxon>
        <taxon>Mollusca</taxon>
        <taxon>Bivalvia</taxon>
        <taxon>Autobranchia</taxon>
        <taxon>Heteroconchia</taxon>
        <taxon>Euheterodonta</taxon>
        <taxon>Imparidentia</taxon>
        <taxon>Neoheterodontei</taxon>
        <taxon>Myida</taxon>
        <taxon>Dreissenoidea</taxon>
        <taxon>Dreissenidae</taxon>
        <taxon>Dreissena</taxon>
    </lineage>
</organism>
<reference evidence="11" key="1">
    <citation type="journal article" date="2019" name="bioRxiv">
        <title>The Genome of the Zebra Mussel, Dreissena polymorpha: A Resource for Invasive Species Research.</title>
        <authorList>
            <person name="McCartney M.A."/>
            <person name="Auch B."/>
            <person name="Kono T."/>
            <person name="Mallez S."/>
            <person name="Zhang Y."/>
            <person name="Obille A."/>
            <person name="Becker A."/>
            <person name="Abrahante J.E."/>
            <person name="Garbe J."/>
            <person name="Badalamenti J.P."/>
            <person name="Herman A."/>
            <person name="Mangelson H."/>
            <person name="Liachko I."/>
            <person name="Sullivan S."/>
            <person name="Sone E.D."/>
            <person name="Koren S."/>
            <person name="Silverstein K.A.T."/>
            <person name="Beckman K.B."/>
            <person name="Gohl D.M."/>
        </authorList>
    </citation>
    <scope>NUCLEOTIDE SEQUENCE</scope>
    <source>
        <strain evidence="11">Duluth1</strain>
        <tissue evidence="11">Whole animal</tissue>
    </source>
</reference>
<keyword evidence="4" id="KW-0863">Zinc-finger</keyword>
<evidence type="ECO:0000256" key="9">
    <source>
        <dbReference type="ARBA" id="ARBA00023315"/>
    </source>
</evidence>
<sequence>MVVCILQEKESSEDYNVACILTLPPYQKKGFGKLLIEFSKDDTVKIYYHKMFKSHIKKFYGNTTDNERNLYNKPNGSNFDACIIATEID</sequence>
<comment type="caution">
    <text evidence="11">The sequence shown here is derived from an EMBL/GenBank/DDBJ whole genome shotgun (WGS) entry which is preliminary data.</text>
</comment>
<gene>
    <name evidence="11" type="ORF">DPMN_099490</name>
</gene>
<dbReference type="Proteomes" id="UP000828390">
    <property type="component" value="Unassembled WGS sequence"/>
</dbReference>
<keyword evidence="2" id="KW-0808">Transferase</keyword>
<evidence type="ECO:0000256" key="3">
    <source>
        <dbReference type="ARBA" id="ARBA00022723"/>
    </source>
</evidence>
<dbReference type="SUPFAM" id="SSF55729">
    <property type="entry name" value="Acyl-CoA N-acyltransferases (Nat)"/>
    <property type="match status" value="1"/>
</dbReference>
<evidence type="ECO:0000256" key="4">
    <source>
        <dbReference type="ARBA" id="ARBA00022771"/>
    </source>
</evidence>
<dbReference type="GO" id="GO:0006355">
    <property type="term" value="P:regulation of DNA-templated transcription"/>
    <property type="evidence" value="ECO:0007669"/>
    <property type="project" value="InterPro"/>
</dbReference>
<dbReference type="GO" id="GO:0035267">
    <property type="term" value="C:NuA4 histone acetyltransferase complex"/>
    <property type="evidence" value="ECO:0007669"/>
    <property type="project" value="TreeGrafter"/>
</dbReference>
<dbReference type="GO" id="GO:0005634">
    <property type="term" value="C:nucleus"/>
    <property type="evidence" value="ECO:0007669"/>
    <property type="project" value="UniProtKB-SubCell"/>
</dbReference>
<keyword evidence="7" id="KW-0804">Transcription</keyword>
<protein>
    <recommendedName>
        <fullName evidence="10">MYST-type HAT domain-containing protein</fullName>
    </recommendedName>
</protein>
<evidence type="ECO:0000256" key="2">
    <source>
        <dbReference type="ARBA" id="ARBA00022679"/>
    </source>
</evidence>
<comment type="subcellular location">
    <subcellularLocation>
        <location evidence="1">Nucleus</location>
    </subcellularLocation>
</comment>
<name>A0A9D4LE49_DREPO</name>
<dbReference type="InterPro" id="IPR016181">
    <property type="entry name" value="Acyl_CoA_acyltransferase"/>
</dbReference>
<dbReference type="GO" id="GO:0000724">
    <property type="term" value="P:double-strand break repair via homologous recombination"/>
    <property type="evidence" value="ECO:0007669"/>
    <property type="project" value="TreeGrafter"/>
</dbReference>
<keyword evidence="12" id="KW-1185">Reference proteome</keyword>
<evidence type="ECO:0000256" key="6">
    <source>
        <dbReference type="ARBA" id="ARBA00023015"/>
    </source>
</evidence>
<keyword evidence="8" id="KW-0539">Nucleus</keyword>
<evidence type="ECO:0000259" key="10">
    <source>
        <dbReference type="PROSITE" id="PS51726"/>
    </source>
</evidence>
<evidence type="ECO:0000256" key="5">
    <source>
        <dbReference type="ARBA" id="ARBA00022833"/>
    </source>
</evidence>
<evidence type="ECO:0000313" key="12">
    <source>
        <dbReference type="Proteomes" id="UP000828390"/>
    </source>
</evidence>
<keyword evidence="9" id="KW-0012">Acyltransferase</keyword>
<dbReference type="Pfam" id="PF01853">
    <property type="entry name" value="MOZ_SAS"/>
    <property type="match status" value="1"/>
</dbReference>
<reference evidence="11" key="2">
    <citation type="submission" date="2020-11" db="EMBL/GenBank/DDBJ databases">
        <authorList>
            <person name="McCartney M.A."/>
            <person name="Auch B."/>
            <person name="Kono T."/>
            <person name="Mallez S."/>
            <person name="Becker A."/>
            <person name="Gohl D.M."/>
            <person name="Silverstein K.A.T."/>
            <person name="Koren S."/>
            <person name="Bechman K.B."/>
            <person name="Herman A."/>
            <person name="Abrahante J.E."/>
            <person name="Garbe J."/>
        </authorList>
    </citation>
    <scope>NUCLEOTIDE SEQUENCE</scope>
    <source>
        <strain evidence="11">Duluth1</strain>
        <tissue evidence="11">Whole animal</tissue>
    </source>
</reference>
<dbReference type="Gene3D" id="3.40.630.30">
    <property type="match status" value="1"/>
</dbReference>
<dbReference type="AlphaFoldDB" id="A0A9D4LE49"/>
<dbReference type="EMBL" id="JAIWYP010000003">
    <property type="protein sequence ID" value="KAH3856895.1"/>
    <property type="molecule type" value="Genomic_DNA"/>
</dbReference>
<proteinExistence type="predicted"/>
<dbReference type="PANTHER" id="PTHR10615">
    <property type="entry name" value="HISTONE ACETYLTRANSFERASE"/>
    <property type="match status" value="1"/>
</dbReference>
<dbReference type="PROSITE" id="PS51726">
    <property type="entry name" value="MYST_HAT"/>
    <property type="match status" value="1"/>
</dbReference>
<evidence type="ECO:0000256" key="7">
    <source>
        <dbReference type="ARBA" id="ARBA00023163"/>
    </source>
</evidence>
<evidence type="ECO:0000313" key="11">
    <source>
        <dbReference type="EMBL" id="KAH3856895.1"/>
    </source>
</evidence>
<keyword evidence="5" id="KW-0862">Zinc</keyword>
<dbReference type="GO" id="GO:0008270">
    <property type="term" value="F:zinc ion binding"/>
    <property type="evidence" value="ECO:0007669"/>
    <property type="project" value="UniProtKB-KW"/>
</dbReference>
<feature type="domain" description="MYST-type HAT" evidence="10">
    <location>
        <begin position="1"/>
        <end position="89"/>
    </location>
</feature>
<accession>A0A9D4LE49</accession>
<evidence type="ECO:0000256" key="1">
    <source>
        <dbReference type="ARBA" id="ARBA00004123"/>
    </source>
</evidence>
<dbReference type="GO" id="GO:0046972">
    <property type="term" value="F:histone H4K16 acetyltransferase activity"/>
    <property type="evidence" value="ECO:0007669"/>
    <property type="project" value="TreeGrafter"/>
</dbReference>
<dbReference type="PANTHER" id="PTHR10615:SF219">
    <property type="entry name" value="HISTONE ACETYLTRANSFERASE KAT5"/>
    <property type="match status" value="1"/>
</dbReference>
<dbReference type="InterPro" id="IPR050603">
    <property type="entry name" value="MYST_HAT"/>
</dbReference>
<keyword evidence="3" id="KW-0479">Metal-binding</keyword>